<protein>
    <recommendedName>
        <fullName evidence="2">DC1 domain-containing protein</fullName>
    </recommendedName>
</protein>
<keyword evidence="4" id="KW-1185">Reference proteome</keyword>
<dbReference type="EMBL" id="VIEB01000689">
    <property type="protein sequence ID" value="TQD83189.1"/>
    <property type="molecule type" value="Genomic_DNA"/>
</dbReference>
<comment type="caution">
    <text evidence="3">The sequence shown here is derived from an EMBL/GenBank/DDBJ whole genome shotgun (WGS) entry which is preliminary data.</text>
</comment>
<dbReference type="SUPFAM" id="SSF57889">
    <property type="entry name" value="Cysteine-rich domain"/>
    <property type="match status" value="3"/>
</dbReference>
<evidence type="ECO:0000313" key="4">
    <source>
        <dbReference type="Proteomes" id="UP000315295"/>
    </source>
</evidence>
<dbReference type="InterPro" id="IPR053192">
    <property type="entry name" value="Vacuole_Formation_Reg"/>
</dbReference>
<organism evidence="3 4">
    <name type="scientific">Malus baccata</name>
    <name type="common">Siberian crab apple</name>
    <name type="synonym">Pyrus baccata</name>
    <dbReference type="NCBI Taxonomy" id="106549"/>
    <lineage>
        <taxon>Eukaryota</taxon>
        <taxon>Viridiplantae</taxon>
        <taxon>Streptophyta</taxon>
        <taxon>Embryophyta</taxon>
        <taxon>Tracheophyta</taxon>
        <taxon>Spermatophyta</taxon>
        <taxon>Magnoliopsida</taxon>
        <taxon>eudicotyledons</taxon>
        <taxon>Gunneridae</taxon>
        <taxon>Pentapetalae</taxon>
        <taxon>rosids</taxon>
        <taxon>fabids</taxon>
        <taxon>Rosales</taxon>
        <taxon>Rosaceae</taxon>
        <taxon>Amygdaloideae</taxon>
        <taxon>Maleae</taxon>
        <taxon>Malus</taxon>
    </lineage>
</organism>
<dbReference type="InterPro" id="IPR046349">
    <property type="entry name" value="C1-like_sf"/>
</dbReference>
<sequence length="437" mass="49425">MVDSLFATGARRPWLALATLATNVSIPISPTTSTKHARIYPVRSATLSTVKHPLKLQCFKDPFTVYTCDSCDQPCRIAYTCSDCELNLDVKCASNWRLILEDRPQVHQFTVLRKKIPFDWDICGGTWDHVSYLCTVCHLLVNKACAHTLPHRIRISAHEHGLTLIWYLEDAYPREQFCKICYTNTDSCRGVYYCRRCCYVADTLCAFEEITDSFDDDNADDDDDLIPGQKQWNTADDQRESAAAQQIKHFSHDQHLLVLSDALRDLDCTITCNGCMQPITMSTGAFYSCCTEEEQCRLKLHQTCAHLPRTRLHPLHRHQITLLSAAPSFDRVLSVICAEARAKASLTIVTNATYTLTSNAFLFQTLLSMTLIGTRSSSTFIRTKKIARVVIPFDKRESILNCQLCGEPREGLVFECAECNISIHRKGNCNSLVSEEE</sequence>
<name>A0A540LA31_MALBA</name>
<evidence type="ECO:0000313" key="3">
    <source>
        <dbReference type="EMBL" id="TQD83189.1"/>
    </source>
</evidence>
<dbReference type="Proteomes" id="UP000315295">
    <property type="component" value="Unassembled WGS sequence"/>
</dbReference>
<dbReference type="Pfam" id="PF03107">
    <property type="entry name" value="C1_2"/>
    <property type="match status" value="1"/>
</dbReference>
<feature type="domain" description="DC1" evidence="2">
    <location>
        <begin position="157"/>
        <end position="206"/>
    </location>
</feature>
<gene>
    <name evidence="3" type="ORF">C1H46_031244</name>
</gene>
<dbReference type="PANTHER" id="PTHR32410">
    <property type="entry name" value="CYSTEINE/HISTIDINE-RICH C1 DOMAIN FAMILY PROTEIN"/>
    <property type="match status" value="1"/>
</dbReference>
<evidence type="ECO:0000259" key="2">
    <source>
        <dbReference type="Pfam" id="PF03107"/>
    </source>
</evidence>
<keyword evidence="1" id="KW-0677">Repeat</keyword>
<accession>A0A540LA31</accession>
<proteinExistence type="predicted"/>
<dbReference type="InterPro" id="IPR004146">
    <property type="entry name" value="DC1"/>
</dbReference>
<evidence type="ECO:0000256" key="1">
    <source>
        <dbReference type="ARBA" id="ARBA00022737"/>
    </source>
</evidence>
<dbReference type="AlphaFoldDB" id="A0A540LA31"/>
<dbReference type="PANTHER" id="PTHR32410:SF216">
    <property type="entry name" value="PHORBOL-ESTER_DAG-TYPE DOMAIN-CONTAINING PROTEIN"/>
    <property type="match status" value="1"/>
</dbReference>
<reference evidence="3 4" key="1">
    <citation type="journal article" date="2019" name="G3 (Bethesda)">
        <title>Sequencing of a Wild Apple (Malus baccata) Genome Unravels the Differences Between Cultivated and Wild Apple Species Regarding Disease Resistance and Cold Tolerance.</title>
        <authorList>
            <person name="Chen X."/>
        </authorList>
    </citation>
    <scope>NUCLEOTIDE SEQUENCE [LARGE SCALE GENOMIC DNA]</scope>
    <source>
        <strain evidence="4">cv. Shandingzi</strain>
        <tissue evidence="3">Leaves</tissue>
    </source>
</reference>